<evidence type="ECO:0000256" key="1">
    <source>
        <dbReference type="ARBA" id="ARBA00012346"/>
    </source>
</evidence>
<dbReference type="EC" id="4.3.2.9" evidence="1"/>
<dbReference type="EMBL" id="JAFJYH010000143">
    <property type="protein sequence ID" value="KAG4417868.1"/>
    <property type="molecule type" value="Genomic_DNA"/>
</dbReference>
<dbReference type="Pfam" id="PF13772">
    <property type="entry name" value="AIG2_2"/>
    <property type="match status" value="1"/>
</dbReference>
<comment type="caution">
    <text evidence="5">The sequence shown here is derived from an EMBL/GenBank/DDBJ whole genome shotgun (WGS) entry which is preliminary data.</text>
</comment>
<dbReference type="InterPro" id="IPR036568">
    <property type="entry name" value="GGCT-like_sf"/>
</dbReference>
<sequence>MTPKTQGRLYFAYGSNLSLKQMACRCPKSTYHCLAVLKGWKWVIGPRGYANVVKSDPRLSSTDEAQDEVYGLLYVLDEEDEEALDVAEGVPDCYVKMMLGVESLGRDGGAEEGREEGEEIEVLVYVDVARTGVGTCKEEYVARMNRGIKDAVERGMPQDYVDRVLRKWVRDEDISREGDVKDPFFPGEQ</sequence>
<reference evidence="5" key="1">
    <citation type="submission" date="2021-02" db="EMBL/GenBank/DDBJ databases">
        <title>Genome sequence Cadophora malorum strain M34.</title>
        <authorList>
            <person name="Stefanovic E."/>
            <person name="Vu D."/>
            <person name="Scully C."/>
            <person name="Dijksterhuis J."/>
            <person name="Roader J."/>
            <person name="Houbraken J."/>
        </authorList>
    </citation>
    <scope>NUCLEOTIDE SEQUENCE</scope>
    <source>
        <strain evidence="5">M34</strain>
    </source>
</reference>
<gene>
    <name evidence="5" type="ORF">IFR04_009005</name>
</gene>
<dbReference type="OrthoDB" id="2924818at2759"/>
<evidence type="ECO:0000256" key="4">
    <source>
        <dbReference type="PIRSR" id="PIRSR617939-2"/>
    </source>
</evidence>
<dbReference type="CDD" id="cd06661">
    <property type="entry name" value="GGCT_like"/>
    <property type="match status" value="1"/>
</dbReference>
<name>A0A8H7W9N9_9HELO</name>
<dbReference type="AlphaFoldDB" id="A0A8H7W9N9"/>
<dbReference type="PANTHER" id="PTHR12935">
    <property type="entry name" value="GAMMA-GLUTAMYLCYCLOTRANSFERASE"/>
    <property type="match status" value="1"/>
</dbReference>
<evidence type="ECO:0000256" key="3">
    <source>
        <dbReference type="PIRSR" id="PIRSR617939-1"/>
    </source>
</evidence>
<dbReference type="Proteomes" id="UP000664132">
    <property type="component" value="Unassembled WGS sequence"/>
</dbReference>
<keyword evidence="6" id="KW-1185">Reference proteome</keyword>
<dbReference type="SUPFAM" id="SSF110857">
    <property type="entry name" value="Gamma-glutamyl cyclotransferase-like"/>
    <property type="match status" value="1"/>
</dbReference>
<proteinExistence type="predicted"/>
<feature type="active site" description="Proton acceptor" evidence="3">
    <location>
        <position position="88"/>
    </location>
</feature>
<evidence type="ECO:0000313" key="6">
    <source>
        <dbReference type="Proteomes" id="UP000664132"/>
    </source>
</evidence>
<accession>A0A8H7W9N9</accession>
<keyword evidence="2" id="KW-0456">Lyase</keyword>
<dbReference type="GO" id="GO:0003839">
    <property type="term" value="F:gamma-glutamylcyclotransferase activity"/>
    <property type="evidence" value="ECO:0007669"/>
    <property type="project" value="UniProtKB-EC"/>
</dbReference>
<dbReference type="InterPro" id="IPR013024">
    <property type="entry name" value="GGCT-like"/>
</dbReference>
<protein>
    <recommendedName>
        <fullName evidence="1">gamma-glutamylcyclotransferase</fullName>
        <ecNumber evidence="1">4.3.2.9</ecNumber>
    </recommendedName>
</protein>
<organism evidence="5 6">
    <name type="scientific">Cadophora malorum</name>
    <dbReference type="NCBI Taxonomy" id="108018"/>
    <lineage>
        <taxon>Eukaryota</taxon>
        <taxon>Fungi</taxon>
        <taxon>Dikarya</taxon>
        <taxon>Ascomycota</taxon>
        <taxon>Pezizomycotina</taxon>
        <taxon>Leotiomycetes</taxon>
        <taxon>Helotiales</taxon>
        <taxon>Ploettnerulaceae</taxon>
        <taxon>Cadophora</taxon>
    </lineage>
</organism>
<dbReference type="Gene3D" id="3.10.490.10">
    <property type="entry name" value="Gamma-glutamyl cyclotransferase-like"/>
    <property type="match status" value="1"/>
</dbReference>
<dbReference type="PANTHER" id="PTHR12935:SF0">
    <property type="entry name" value="GAMMA-GLUTAMYLCYCLOTRANSFERASE"/>
    <property type="match status" value="1"/>
</dbReference>
<feature type="binding site" evidence="4">
    <location>
        <begin position="10"/>
        <end position="15"/>
    </location>
    <ligand>
        <name>substrate</name>
    </ligand>
</feature>
<evidence type="ECO:0000313" key="5">
    <source>
        <dbReference type="EMBL" id="KAG4417868.1"/>
    </source>
</evidence>
<dbReference type="InterPro" id="IPR017939">
    <property type="entry name" value="G-Glutamylcylcotransferase"/>
</dbReference>
<evidence type="ECO:0000256" key="2">
    <source>
        <dbReference type="ARBA" id="ARBA00023239"/>
    </source>
</evidence>